<dbReference type="Proteomes" id="UP000054937">
    <property type="component" value="Unassembled WGS sequence"/>
</dbReference>
<organism evidence="1 2">
    <name type="scientific">Pseudocohnilembus persalinus</name>
    <name type="common">Ciliate</name>
    <dbReference type="NCBI Taxonomy" id="266149"/>
    <lineage>
        <taxon>Eukaryota</taxon>
        <taxon>Sar</taxon>
        <taxon>Alveolata</taxon>
        <taxon>Ciliophora</taxon>
        <taxon>Intramacronucleata</taxon>
        <taxon>Oligohymenophorea</taxon>
        <taxon>Scuticociliatia</taxon>
        <taxon>Philasterida</taxon>
        <taxon>Pseudocohnilembidae</taxon>
        <taxon>Pseudocohnilembus</taxon>
    </lineage>
</organism>
<evidence type="ECO:0000313" key="2">
    <source>
        <dbReference type="Proteomes" id="UP000054937"/>
    </source>
</evidence>
<dbReference type="EMBL" id="LDAU01000119">
    <property type="protein sequence ID" value="KRX04357.1"/>
    <property type="molecule type" value="Genomic_DNA"/>
</dbReference>
<dbReference type="InParanoid" id="A0A0V0QQX2"/>
<sequence length="255" mass="30213">MNMIPSICETERAQEKKFMFENQIEGGHGFNFILCNGQIFNDQIQELNGQKTQFNNLNINKTKLEQKEKQITEPNTVILTCIYDPELQKINYQLEHRHFSLKTKLLENKKYSFCIIIHNNLKDYQAEQLVNSVQLSKGNVINLPGKKNNKDENGKIKLEKKNIFTNNEPHKYFSTYQHIPDQYEVQREIKKQQHFQNKQKELQIGKLKEFKNSVHHSNKINYDVLKSPQIDPTNLGFNPDIFSKIEERKQKYNIQ</sequence>
<evidence type="ECO:0000313" key="1">
    <source>
        <dbReference type="EMBL" id="KRX04357.1"/>
    </source>
</evidence>
<protein>
    <submittedName>
        <fullName evidence="1">Uncharacterized protein</fullName>
    </submittedName>
</protein>
<gene>
    <name evidence="1" type="ORF">PPERSA_03597</name>
</gene>
<accession>A0A0V0QQX2</accession>
<reference evidence="1 2" key="1">
    <citation type="journal article" date="2015" name="Sci. Rep.">
        <title>Genome of the facultative scuticociliatosis pathogen Pseudocohnilembus persalinus provides insight into its virulence through horizontal gene transfer.</title>
        <authorList>
            <person name="Xiong J."/>
            <person name="Wang G."/>
            <person name="Cheng J."/>
            <person name="Tian M."/>
            <person name="Pan X."/>
            <person name="Warren A."/>
            <person name="Jiang C."/>
            <person name="Yuan D."/>
            <person name="Miao W."/>
        </authorList>
    </citation>
    <scope>NUCLEOTIDE SEQUENCE [LARGE SCALE GENOMIC DNA]</scope>
    <source>
        <strain evidence="1">36N120E</strain>
    </source>
</reference>
<comment type="caution">
    <text evidence="1">The sequence shown here is derived from an EMBL/GenBank/DDBJ whole genome shotgun (WGS) entry which is preliminary data.</text>
</comment>
<name>A0A0V0QQX2_PSEPJ</name>
<proteinExistence type="predicted"/>
<dbReference type="AlphaFoldDB" id="A0A0V0QQX2"/>
<keyword evidence="2" id="KW-1185">Reference proteome</keyword>